<dbReference type="AlphaFoldDB" id="A0AA88ALM5"/>
<reference evidence="2" key="1">
    <citation type="submission" date="2023-07" db="EMBL/GenBank/DDBJ databases">
        <title>draft genome sequence of fig (Ficus carica).</title>
        <authorList>
            <person name="Takahashi T."/>
            <person name="Nishimura K."/>
        </authorList>
    </citation>
    <scope>NUCLEOTIDE SEQUENCE</scope>
</reference>
<feature type="region of interest" description="Disordered" evidence="1">
    <location>
        <begin position="63"/>
        <end position="89"/>
    </location>
</feature>
<keyword evidence="3" id="KW-1185">Reference proteome</keyword>
<evidence type="ECO:0000313" key="2">
    <source>
        <dbReference type="EMBL" id="GMN48538.1"/>
    </source>
</evidence>
<dbReference type="EMBL" id="BTGU01000028">
    <property type="protein sequence ID" value="GMN48538.1"/>
    <property type="molecule type" value="Genomic_DNA"/>
</dbReference>
<evidence type="ECO:0000256" key="1">
    <source>
        <dbReference type="SAM" id="MobiDB-lite"/>
    </source>
</evidence>
<feature type="compositionally biased region" description="Basic and acidic residues" evidence="1">
    <location>
        <begin position="76"/>
        <end position="89"/>
    </location>
</feature>
<proteinExistence type="predicted"/>
<accession>A0AA88ALM5</accession>
<dbReference type="Proteomes" id="UP001187192">
    <property type="component" value="Unassembled WGS sequence"/>
</dbReference>
<comment type="caution">
    <text evidence="2">The sequence shown here is derived from an EMBL/GenBank/DDBJ whole genome shotgun (WGS) entry which is preliminary data.</text>
</comment>
<protein>
    <submittedName>
        <fullName evidence="2">Uncharacterized protein</fullName>
    </submittedName>
</protein>
<name>A0AA88ALM5_FICCA</name>
<gene>
    <name evidence="2" type="ORF">TIFTF001_017714</name>
</gene>
<organism evidence="2 3">
    <name type="scientific">Ficus carica</name>
    <name type="common">Common fig</name>
    <dbReference type="NCBI Taxonomy" id="3494"/>
    <lineage>
        <taxon>Eukaryota</taxon>
        <taxon>Viridiplantae</taxon>
        <taxon>Streptophyta</taxon>
        <taxon>Embryophyta</taxon>
        <taxon>Tracheophyta</taxon>
        <taxon>Spermatophyta</taxon>
        <taxon>Magnoliopsida</taxon>
        <taxon>eudicotyledons</taxon>
        <taxon>Gunneridae</taxon>
        <taxon>Pentapetalae</taxon>
        <taxon>rosids</taxon>
        <taxon>fabids</taxon>
        <taxon>Rosales</taxon>
        <taxon>Moraceae</taxon>
        <taxon>Ficeae</taxon>
        <taxon>Ficus</taxon>
    </lineage>
</organism>
<evidence type="ECO:0000313" key="3">
    <source>
        <dbReference type="Proteomes" id="UP001187192"/>
    </source>
</evidence>
<sequence>MRLGANRCQECRLRVMRLLVSGVIGSNLLMSRSGWEGPRVCSRIKRGGTCRHWVLSLSDHEGRGSNHLLISQTGGERPRDCRRIKRDVT</sequence>